<dbReference type="InterPro" id="IPR036291">
    <property type="entry name" value="NAD(P)-bd_dom_sf"/>
</dbReference>
<keyword evidence="7" id="KW-1185">Reference proteome</keyword>
<dbReference type="AlphaFoldDB" id="A0A226DRD4"/>
<dbReference type="InterPro" id="IPR002347">
    <property type="entry name" value="SDR_fam"/>
</dbReference>
<dbReference type="OMA" id="YWANDSV"/>
<dbReference type="EMBL" id="LNIX01000013">
    <property type="protein sequence ID" value="OXA47227.1"/>
    <property type="molecule type" value="Genomic_DNA"/>
</dbReference>
<comment type="caution">
    <text evidence="6">The sequence shown here is derived from an EMBL/GenBank/DDBJ whole genome shotgun (WGS) entry which is preliminary data.</text>
</comment>
<accession>A0A226DRD4</accession>
<dbReference type="PANTHER" id="PTHR43963:SF4">
    <property type="entry name" value="CARBONYL REDUCTASE (NADPH)"/>
    <property type="match status" value="1"/>
</dbReference>
<dbReference type="PRINTS" id="PR00081">
    <property type="entry name" value="GDHRDH"/>
</dbReference>
<name>A0A226DRD4_FOLCA</name>
<keyword evidence="3" id="KW-0560">Oxidoreductase</keyword>
<gene>
    <name evidence="6" type="ORF">Fcan01_17915</name>
</gene>
<dbReference type="STRING" id="158441.A0A226DRD4"/>
<organism evidence="6 7">
    <name type="scientific">Folsomia candida</name>
    <name type="common">Springtail</name>
    <dbReference type="NCBI Taxonomy" id="158441"/>
    <lineage>
        <taxon>Eukaryota</taxon>
        <taxon>Metazoa</taxon>
        <taxon>Ecdysozoa</taxon>
        <taxon>Arthropoda</taxon>
        <taxon>Hexapoda</taxon>
        <taxon>Collembola</taxon>
        <taxon>Entomobryomorpha</taxon>
        <taxon>Isotomoidea</taxon>
        <taxon>Isotomidae</taxon>
        <taxon>Proisotominae</taxon>
        <taxon>Folsomia</taxon>
    </lineage>
</organism>
<proteinExistence type="inferred from homology"/>
<evidence type="ECO:0000256" key="2">
    <source>
        <dbReference type="ARBA" id="ARBA00022857"/>
    </source>
</evidence>
<sequence length="297" mass="32709">MQTKVAVVTGANKGIGFGIVRGLCKKFDGDVYLTSRDEGRGREAVKMLEIEGLSPKFHPLDVTCPQSRATFISFLQATYGGVDVVVNNAGIIMKNCCSDHAPEADSCTYEEAVVTCRTNFFGTMDFTNEITPLLRRNARVVNISSSCGFLKKINGQAPHSLELQKRFADPNLTEAELCDLVNNFIESTKTNTHYANGWSHSAYDVTKVAITSLTRIHQKKFDTERPDDDILVNAVHPGYVDTDMTKHRGRLTIDEGADAAVWLAVLPPGDPSSPRGGYMWYDRTIVDWVNGPTPSTI</sequence>
<dbReference type="GO" id="GO:0004090">
    <property type="term" value="F:carbonyl reductase (NADPH) activity"/>
    <property type="evidence" value="ECO:0007669"/>
    <property type="project" value="UniProtKB-EC"/>
</dbReference>
<dbReference type="Pfam" id="PF00106">
    <property type="entry name" value="adh_short"/>
    <property type="match status" value="1"/>
</dbReference>
<evidence type="ECO:0000256" key="3">
    <source>
        <dbReference type="ARBA" id="ARBA00023002"/>
    </source>
</evidence>
<evidence type="ECO:0000313" key="6">
    <source>
        <dbReference type="EMBL" id="OXA47227.1"/>
    </source>
</evidence>
<reference evidence="6 7" key="1">
    <citation type="submission" date="2015-12" db="EMBL/GenBank/DDBJ databases">
        <title>The genome of Folsomia candida.</title>
        <authorList>
            <person name="Faddeeva A."/>
            <person name="Derks M.F."/>
            <person name="Anvar Y."/>
            <person name="Smit S."/>
            <person name="Van Straalen N."/>
            <person name="Roelofs D."/>
        </authorList>
    </citation>
    <scope>NUCLEOTIDE SEQUENCE [LARGE SCALE GENOMIC DNA]</scope>
    <source>
        <strain evidence="6 7">VU population</strain>
        <tissue evidence="6">Whole body</tissue>
    </source>
</reference>
<dbReference type="Gene3D" id="3.40.50.720">
    <property type="entry name" value="NAD(P)-binding Rossmann-like Domain"/>
    <property type="match status" value="1"/>
</dbReference>
<keyword evidence="2" id="KW-0521">NADP</keyword>
<dbReference type="CDD" id="cd05324">
    <property type="entry name" value="carb_red_PTCR-like_SDR_c"/>
    <property type="match status" value="1"/>
</dbReference>
<dbReference type="InterPro" id="IPR045313">
    <property type="entry name" value="CBR1-like"/>
</dbReference>
<dbReference type="SUPFAM" id="SSF51735">
    <property type="entry name" value="NAD(P)-binding Rossmann-fold domains"/>
    <property type="match status" value="1"/>
</dbReference>
<evidence type="ECO:0000256" key="4">
    <source>
        <dbReference type="ARBA" id="ARBA00026118"/>
    </source>
</evidence>
<dbReference type="EC" id="1.1.1.184" evidence="4"/>
<dbReference type="Proteomes" id="UP000198287">
    <property type="component" value="Unassembled WGS sequence"/>
</dbReference>
<evidence type="ECO:0000313" key="7">
    <source>
        <dbReference type="Proteomes" id="UP000198287"/>
    </source>
</evidence>
<evidence type="ECO:0000256" key="5">
    <source>
        <dbReference type="RuleBase" id="RU000363"/>
    </source>
</evidence>
<dbReference type="PANTHER" id="PTHR43963">
    <property type="entry name" value="CARBONYL REDUCTASE 1-RELATED"/>
    <property type="match status" value="1"/>
</dbReference>
<dbReference type="OrthoDB" id="7289984at2759"/>
<dbReference type="PRINTS" id="PR00080">
    <property type="entry name" value="SDRFAMILY"/>
</dbReference>
<protein>
    <recommendedName>
        <fullName evidence="4">carbonyl reductase (NADPH)</fullName>
        <ecNumber evidence="4">1.1.1.184</ecNumber>
    </recommendedName>
</protein>
<evidence type="ECO:0000256" key="1">
    <source>
        <dbReference type="ARBA" id="ARBA00006484"/>
    </source>
</evidence>
<comment type="similarity">
    <text evidence="1 5">Belongs to the short-chain dehydrogenases/reductases (SDR) family.</text>
</comment>